<accession>A0A7D4QJU3</accession>
<evidence type="ECO:0000313" key="1">
    <source>
        <dbReference type="EMBL" id="QKJ29910.1"/>
    </source>
</evidence>
<dbReference type="KEGG" id="mmab:HQ865_09125"/>
<dbReference type="Proteomes" id="UP000505355">
    <property type="component" value="Chromosome"/>
</dbReference>
<evidence type="ECO:0000313" key="2">
    <source>
        <dbReference type="Proteomes" id="UP000505355"/>
    </source>
</evidence>
<dbReference type="AlphaFoldDB" id="A0A7D4QJU3"/>
<reference evidence="1 2" key="1">
    <citation type="submission" date="2020-05" db="EMBL/GenBank/DDBJ databases">
        <title>Mucilaginibacter mali sp. nov.</title>
        <authorList>
            <person name="Kim H.S."/>
            <person name="Lee K.C."/>
            <person name="Suh M.K."/>
            <person name="Kim J.-S."/>
            <person name="Han K.-I."/>
            <person name="Eom M.K."/>
            <person name="Shin Y.K."/>
            <person name="Lee J.-S."/>
        </authorList>
    </citation>
    <scope>NUCLEOTIDE SEQUENCE [LARGE SCALE GENOMIC DNA]</scope>
    <source>
        <strain evidence="1 2">G2-14</strain>
    </source>
</reference>
<keyword evidence="2" id="KW-1185">Reference proteome</keyword>
<proteinExistence type="predicted"/>
<gene>
    <name evidence="1" type="ORF">HQ865_09125</name>
</gene>
<name>A0A7D4QJU3_9SPHI</name>
<organism evidence="1 2">
    <name type="scientific">Mucilaginibacter mali</name>
    <dbReference type="NCBI Taxonomy" id="2740462"/>
    <lineage>
        <taxon>Bacteria</taxon>
        <taxon>Pseudomonadati</taxon>
        <taxon>Bacteroidota</taxon>
        <taxon>Sphingobacteriia</taxon>
        <taxon>Sphingobacteriales</taxon>
        <taxon>Sphingobacteriaceae</taxon>
        <taxon>Mucilaginibacter</taxon>
    </lineage>
</organism>
<dbReference type="RefSeq" id="WP_173414600.1">
    <property type="nucleotide sequence ID" value="NZ_CP054139.1"/>
</dbReference>
<sequence>MENFDHIHIFKTNICTDVDRQTIHELLDGDVAIEGWTLDTEDEDKVLRVVSCTLQQQQIIDRINSKGYICCELI</sequence>
<dbReference type="EMBL" id="CP054139">
    <property type="protein sequence ID" value="QKJ29910.1"/>
    <property type="molecule type" value="Genomic_DNA"/>
</dbReference>
<protein>
    <submittedName>
        <fullName evidence="1">Uncharacterized protein</fullName>
    </submittedName>
</protein>